<dbReference type="AlphaFoldDB" id="A0A2Z6Q5U3"/>
<dbReference type="Proteomes" id="UP000615446">
    <property type="component" value="Unassembled WGS sequence"/>
</dbReference>
<comment type="caution">
    <text evidence="3">The sequence shown here is derived from an EMBL/GenBank/DDBJ whole genome shotgun (WGS) entry which is preliminary data.</text>
</comment>
<dbReference type="Pfam" id="PF13837">
    <property type="entry name" value="Myb_DNA-bind_4"/>
    <property type="match status" value="1"/>
</dbReference>
<feature type="compositionally biased region" description="Polar residues" evidence="1">
    <location>
        <begin position="137"/>
        <end position="168"/>
    </location>
</feature>
<dbReference type="EMBL" id="BEXD01000220">
    <property type="protein sequence ID" value="GBB85420.1"/>
    <property type="molecule type" value="Genomic_DNA"/>
</dbReference>
<dbReference type="Proteomes" id="UP000247702">
    <property type="component" value="Unassembled WGS sequence"/>
</dbReference>
<sequence length="194" mass="21972">MSSIEWSEAQLRLLINERKQRNTEYHATSNKKKRDFWEDIANKLNERENTNYFRGDDCHKKFLGLTKAFYTAKKYREGKGDKKSLIGEKIYKEFSTKFWLKPVSSFDQAHNESVRRLSSASSSASTHPSSSSERKSVTCSSDVSPVTSRPVTPSTIETPPISRSVTPTIPSFSQNANVINVTINYGGGIDEKHE</sequence>
<keyword evidence="6" id="KW-1185">Reference proteome</keyword>
<evidence type="ECO:0000313" key="5">
    <source>
        <dbReference type="EMBL" id="GES93750.1"/>
    </source>
</evidence>
<feature type="domain" description="Myb/SANT-like DNA-binding" evidence="2">
    <location>
        <begin position="5"/>
        <end position="82"/>
    </location>
</feature>
<gene>
    <name evidence="4" type="ORF">RCL2_000714900</name>
    <name evidence="5" type="ORF">RCL2_002049400</name>
    <name evidence="3" type="ORF">RclHR1_11960008</name>
</gene>
<protein>
    <recommendedName>
        <fullName evidence="2">Myb/SANT-like DNA-binding domain-containing protein</fullName>
    </recommendedName>
</protein>
<evidence type="ECO:0000313" key="4">
    <source>
        <dbReference type="EMBL" id="GES79855.1"/>
    </source>
</evidence>
<name>A0A2Z6Q5U3_9GLOM</name>
<dbReference type="InterPro" id="IPR044822">
    <property type="entry name" value="Myb_DNA-bind_4"/>
</dbReference>
<dbReference type="Gene3D" id="1.10.10.60">
    <property type="entry name" value="Homeodomain-like"/>
    <property type="match status" value="1"/>
</dbReference>
<organism evidence="3 6">
    <name type="scientific">Rhizophagus clarus</name>
    <dbReference type="NCBI Taxonomy" id="94130"/>
    <lineage>
        <taxon>Eukaryota</taxon>
        <taxon>Fungi</taxon>
        <taxon>Fungi incertae sedis</taxon>
        <taxon>Mucoromycota</taxon>
        <taxon>Glomeromycotina</taxon>
        <taxon>Glomeromycetes</taxon>
        <taxon>Glomerales</taxon>
        <taxon>Glomeraceae</taxon>
        <taxon>Rhizophagus</taxon>
    </lineage>
</organism>
<proteinExistence type="predicted"/>
<reference evidence="4" key="2">
    <citation type="submission" date="2019-10" db="EMBL/GenBank/DDBJ databases">
        <title>Conservation and host-specific expression of non-tandemly repeated heterogenous ribosome RNA gene in arbuscular mycorrhizal fungi.</title>
        <authorList>
            <person name="Maeda T."/>
            <person name="Kobayashi Y."/>
            <person name="Nakagawa T."/>
            <person name="Ezawa T."/>
            <person name="Yamaguchi K."/>
            <person name="Bino T."/>
            <person name="Nishimoto Y."/>
            <person name="Shigenobu S."/>
            <person name="Kawaguchi M."/>
        </authorList>
    </citation>
    <scope>NUCLEOTIDE SEQUENCE</scope>
    <source>
        <strain evidence="4">HR1</strain>
    </source>
</reference>
<evidence type="ECO:0000259" key="2">
    <source>
        <dbReference type="Pfam" id="PF13837"/>
    </source>
</evidence>
<reference evidence="3 6" key="1">
    <citation type="submission" date="2017-11" db="EMBL/GenBank/DDBJ databases">
        <title>The genome of Rhizophagus clarus HR1 reveals common genetic basis of auxotrophy among arbuscular mycorrhizal fungi.</title>
        <authorList>
            <person name="Kobayashi Y."/>
        </authorList>
    </citation>
    <scope>NUCLEOTIDE SEQUENCE [LARGE SCALE GENOMIC DNA]</scope>
    <source>
        <strain evidence="3 6">HR1</strain>
    </source>
</reference>
<dbReference type="EMBL" id="BLAL01000046">
    <property type="protein sequence ID" value="GES79855.1"/>
    <property type="molecule type" value="Genomic_DNA"/>
</dbReference>
<evidence type="ECO:0000256" key="1">
    <source>
        <dbReference type="SAM" id="MobiDB-lite"/>
    </source>
</evidence>
<feature type="region of interest" description="Disordered" evidence="1">
    <location>
        <begin position="116"/>
        <end position="168"/>
    </location>
</feature>
<evidence type="ECO:0000313" key="6">
    <source>
        <dbReference type="Proteomes" id="UP000247702"/>
    </source>
</evidence>
<dbReference type="OrthoDB" id="2413097at2759"/>
<accession>A0A2Z6Q5U3</accession>
<feature type="compositionally biased region" description="Low complexity" evidence="1">
    <location>
        <begin position="118"/>
        <end position="131"/>
    </location>
</feature>
<evidence type="ECO:0000313" key="3">
    <source>
        <dbReference type="EMBL" id="GBB85420.1"/>
    </source>
</evidence>
<dbReference type="EMBL" id="BLAL01000229">
    <property type="protein sequence ID" value="GES93750.1"/>
    <property type="molecule type" value="Genomic_DNA"/>
</dbReference>